<evidence type="ECO:0000256" key="8">
    <source>
        <dbReference type="ARBA" id="ARBA00022741"/>
    </source>
</evidence>
<dbReference type="PROSITE" id="PS50109">
    <property type="entry name" value="HIS_KIN"/>
    <property type="match status" value="1"/>
</dbReference>
<dbReference type="RefSeq" id="WP_344902614.1">
    <property type="nucleotide sequence ID" value="NZ_BAAAYO010000001.1"/>
</dbReference>
<dbReference type="InterPro" id="IPR005467">
    <property type="entry name" value="His_kinase_dom"/>
</dbReference>
<keyword evidence="9 17" id="KW-0418">Kinase</keyword>
<proteinExistence type="predicted"/>
<dbReference type="InterPro" id="IPR003594">
    <property type="entry name" value="HATPase_dom"/>
</dbReference>
<dbReference type="InterPro" id="IPR036097">
    <property type="entry name" value="HisK_dim/P_sf"/>
</dbReference>
<accession>A0ABV5VXI3</accession>
<dbReference type="Gene3D" id="1.10.287.130">
    <property type="match status" value="1"/>
</dbReference>
<evidence type="ECO:0000313" key="18">
    <source>
        <dbReference type="Proteomes" id="UP001589619"/>
    </source>
</evidence>
<dbReference type="Gene3D" id="3.30.565.10">
    <property type="entry name" value="Histidine kinase-like ATPase, C-terminal domain"/>
    <property type="match status" value="1"/>
</dbReference>
<dbReference type="SUPFAM" id="SSF47384">
    <property type="entry name" value="Homodimeric domain of signal transducing histidine kinase"/>
    <property type="match status" value="1"/>
</dbReference>
<keyword evidence="13 14" id="KW-0472">Membrane</keyword>
<evidence type="ECO:0000256" key="2">
    <source>
        <dbReference type="ARBA" id="ARBA00004651"/>
    </source>
</evidence>
<evidence type="ECO:0000259" key="16">
    <source>
        <dbReference type="PROSITE" id="PS50885"/>
    </source>
</evidence>
<dbReference type="Pfam" id="PF02518">
    <property type="entry name" value="HATPase_c"/>
    <property type="match status" value="1"/>
</dbReference>
<evidence type="ECO:0000256" key="13">
    <source>
        <dbReference type="ARBA" id="ARBA00023136"/>
    </source>
</evidence>
<dbReference type="PROSITE" id="PS50885">
    <property type="entry name" value="HAMP"/>
    <property type="match status" value="1"/>
</dbReference>
<keyword evidence="4" id="KW-1003">Cell membrane</keyword>
<evidence type="ECO:0000256" key="1">
    <source>
        <dbReference type="ARBA" id="ARBA00000085"/>
    </source>
</evidence>
<evidence type="ECO:0000256" key="7">
    <source>
        <dbReference type="ARBA" id="ARBA00022692"/>
    </source>
</evidence>
<feature type="domain" description="HAMP" evidence="16">
    <location>
        <begin position="154"/>
        <end position="206"/>
    </location>
</feature>
<dbReference type="SMART" id="SM00304">
    <property type="entry name" value="HAMP"/>
    <property type="match status" value="1"/>
</dbReference>
<dbReference type="PANTHER" id="PTHR45528:SF1">
    <property type="entry name" value="SENSOR HISTIDINE KINASE CPXA"/>
    <property type="match status" value="1"/>
</dbReference>
<dbReference type="PANTHER" id="PTHR45528">
    <property type="entry name" value="SENSOR HISTIDINE KINASE CPXA"/>
    <property type="match status" value="1"/>
</dbReference>
<name>A0ABV5VXI3_9BACL</name>
<feature type="domain" description="Histidine kinase" evidence="15">
    <location>
        <begin position="221"/>
        <end position="434"/>
    </location>
</feature>
<organism evidence="17 18">
    <name type="scientific">Paenibacillus hodogayensis</name>
    <dbReference type="NCBI Taxonomy" id="279208"/>
    <lineage>
        <taxon>Bacteria</taxon>
        <taxon>Bacillati</taxon>
        <taxon>Bacillota</taxon>
        <taxon>Bacilli</taxon>
        <taxon>Bacillales</taxon>
        <taxon>Paenibacillaceae</taxon>
        <taxon>Paenibacillus</taxon>
    </lineage>
</organism>
<gene>
    <name evidence="17" type="ORF">ACFFNY_15730</name>
</gene>
<dbReference type="SUPFAM" id="SSF55874">
    <property type="entry name" value="ATPase domain of HSP90 chaperone/DNA topoisomerase II/histidine kinase"/>
    <property type="match status" value="1"/>
</dbReference>
<keyword evidence="7 14" id="KW-0812">Transmembrane</keyword>
<comment type="subcellular location">
    <subcellularLocation>
        <location evidence="2">Cell membrane</location>
        <topology evidence="2">Multi-pass membrane protein</topology>
    </subcellularLocation>
</comment>
<dbReference type="EMBL" id="JBHMAG010000012">
    <property type="protein sequence ID" value="MFB9753014.1"/>
    <property type="molecule type" value="Genomic_DNA"/>
</dbReference>
<dbReference type="Pfam" id="PF00672">
    <property type="entry name" value="HAMP"/>
    <property type="match status" value="1"/>
</dbReference>
<dbReference type="InterPro" id="IPR036890">
    <property type="entry name" value="HATPase_C_sf"/>
</dbReference>
<feature type="transmembrane region" description="Helical" evidence="14">
    <location>
        <begin position="132"/>
        <end position="153"/>
    </location>
</feature>
<evidence type="ECO:0000256" key="3">
    <source>
        <dbReference type="ARBA" id="ARBA00012438"/>
    </source>
</evidence>
<dbReference type="InterPro" id="IPR004358">
    <property type="entry name" value="Sig_transdc_His_kin-like_C"/>
</dbReference>
<evidence type="ECO:0000256" key="9">
    <source>
        <dbReference type="ARBA" id="ARBA00022777"/>
    </source>
</evidence>
<keyword evidence="6" id="KW-0808">Transferase</keyword>
<dbReference type="GO" id="GO:0016301">
    <property type="term" value="F:kinase activity"/>
    <property type="evidence" value="ECO:0007669"/>
    <property type="project" value="UniProtKB-KW"/>
</dbReference>
<evidence type="ECO:0000256" key="14">
    <source>
        <dbReference type="SAM" id="Phobius"/>
    </source>
</evidence>
<evidence type="ECO:0000256" key="12">
    <source>
        <dbReference type="ARBA" id="ARBA00023012"/>
    </source>
</evidence>
<dbReference type="Gene3D" id="6.10.340.10">
    <property type="match status" value="1"/>
</dbReference>
<evidence type="ECO:0000256" key="5">
    <source>
        <dbReference type="ARBA" id="ARBA00022553"/>
    </source>
</evidence>
<keyword evidence="11 14" id="KW-1133">Transmembrane helix</keyword>
<keyword evidence="5" id="KW-0597">Phosphoprotein</keyword>
<reference evidence="17 18" key="1">
    <citation type="submission" date="2024-09" db="EMBL/GenBank/DDBJ databases">
        <authorList>
            <person name="Sun Q."/>
            <person name="Mori K."/>
        </authorList>
    </citation>
    <scope>NUCLEOTIDE SEQUENCE [LARGE SCALE GENOMIC DNA]</scope>
    <source>
        <strain evidence="17 18">JCM 12520</strain>
    </source>
</reference>
<dbReference type="SMART" id="SM00387">
    <property type="entry name" value="HATPase_c"/>
    <property type="match status" value="1"/>
</dbReference>
<dbReference type="Pfam" id="PF00512">
    <property type="entry name" value="HisKA"/>
    <property type="match status" value="1"/>
</dbReference>
<evidence type="ECO:0000256" key="11">
    <source>
        <dbReference type="ARBA" id="ARBA00022989"/>
    </source>
</evidence>
<dbReference type="CDD" id="cd00075">
    <property type="entry name" value="HATPase"/>
    <property type="match status" value="1"/>
</dbReference>
<protein>
    <recommendedName>
        <fullName evidence="3">histidine kinase</fullName>
        <ecNumber evidence="3">2.7.13.3</ecNumber>
    </recommendedName>
</protein>
<dbReference type="InterPro" id="IPR050398">
    <property type="entry name" value="HssS/ArlS-like"/>
</dbReference>
<dbReference type="InterPro" id="IPR003661">
    <property type="entry name" value="HisK_dim/P_dom"/>
</dbReference>
<keyword evidence="18" id="KW-1185">Reference proteome</keyword>
<comment type="caution">
    <text evidence="17">The sequence shown here is derived from an EMBL/GenBank/DDBJ whole genome shotgun (WGS) entry which is preliminary data.</text>
</comment>
<dbReference type="EC" id="2.7.13.3" evidence="3"/>
<dbReference type="PRINTS" id="PR00344">
    <property type="entry name" value="BCTRLSENSOR"/>
</dbReference>
<keyword evidence="10" id="KW-0067">ATP-binding</keyword>
<evidence type="ECO:0000256" key="10">
    <source>
        <dbReference type="ARBA" id="ARBA00022840"/>
    </source>
</evidence>
<keyword evidence="12" id="KW-0902">Two-component regulatory system</keyword>
<evidence type="ECO:0000313" key="17">
    <source>
        <dbReference type="EMBL" id="MFB9753014.1"/>
    </source>
</evidence>
<dbReference type="CDD" id="cd00082">
    <property type="entry name" value="HisKA"/>
    <property type="match status" value="1"/>
</dbReference>
<dbReference type="SUPFAM" id="SSF158472">
    <property type="entry name" value="HAMP domain-like"/>
    <property type="match status" value="1"/>
</dbReference>
<dbReference type="SMART" id="SM00388">
    <property type="entry name" value="HisKA"/>
    <property type="match status" value="1"/>
</dbReference>
<feature type="transmembrane region" description="Helical" evidence="14">
    <location>
        <begin position="9"/>
        <end position="25"/>
    </location>
</feature>
<evidence type="ECO:0000256" key="4">
    <source>
        <dbReference type="ARBA" id="ARBA00022475"/>
    </source>
</evidence>
<sequence>MKRLRIRQWMVIGMLIVLIVPRVFYEIPGLFDRYVWDNAKYSRQQTAMNDLVRAVGESDVARWSDPDWQAGIEQTIAAAQSGIVLLDALGREIYRFNSSGSESGVGQELSVMEQGHLLGRALFYSPKQTSEWATAFTILAGMFAILFIGFQIGRVVVKPLEAMSAAARRIAGGDLDFQLPESTVMEVADVRAAFQAMGKGLRESLIRQSELEEERRFFISSIAHDLRTPLFALRGFLARLERGGNPEKTARYAAICSKKAEQLERLVSDLFSYGQLSSLEQLLRPKPLDIGSLFEDITVDYVPQAREKGIELTYEAPAESRVLQGDAHLLRRAIGNLIENALRCTPTNGTISVRLHLENMRACFTVEDSGPGIPEQHLPHLFDAFYRGDDSRNPDNGGTGLGLTIARRIIRAHNGNLAGGNRSHGGAVFTGWIE</sequence>
<dbReference type="InterPro" id="IPR003660">
    <property type="entry name" value="HAMP_dom"/>
</dbReference>
<keyword evidence="8" id="KW-0547">Nucleotide-binding</keyword>
<dbReference type="CDD" id="cd06225">
    <property type="entry name" value="HAMP"/>
    <property type="match status" value="1"/>
</dbReference>
<evidence type="ECO:0000259" key="15">
    <source>
        <dbReference type="PROSITE" id="PS50109"/>
    </source>
</evidence>
<evidence type="ECO:0000256" key="6">
    <source>
        <dbReference type="ARBA" id="ARBA00022679"/>
    </source>
</evidence>
<dbReference type="Proteomes" id="UP001589619">
    <property type="component" value="Unassembled WGS sequence"/>
</dbReference>
<comment type="catalytic activity">
    <reaction evidence="1">
        <text>ATP + protein L-histidine = ADP + protein N-phospho-L-histidine.</text>
        <dbReference type="EC" id="2.7.13.3"/>
    </reaction>
</comment>